<dbReference type="FunFam" id="3.50.50.60:FF:000034">
    <property type="entry name" value="sulfide:quinone oxidoreductase, mitochondrial"/>
    <property type="match status" value="1"/>
</dbReference>
<dbReference type="PROSITE" id="PS51257">
    <property type="entry name" value="PROKAR_LIPOPROTEIN"/>
    <property type="match status" value="1"/>
</dbReference>
<dbReference type="GO" id="GO:0106436">
    <property type="term" value="F:glutathione-dependent sulfide quinone oxidoreductase activity"/>
    <property type="evidence" value="ECO:0007669"/>
    <property type="project" value="UniProtKB-EC"/>
</dbReference>
<dbReference type="InterPro" id="IPR023753">
    <property type="entry name" value="FAD/NAD-binding_dom"/>
</dbReference>
<keyword evidence="5" id="KW-0274">FAD</keyword>
<evidence type="ECO:0000256" key="5">
    <source>
        <dbReference type="ARBA" id="ARBA00022827"/>
    </source>
</evidence>
<evidence type="ECO:0000256" key="7">
    <source>
        <dbReference type="ARBA" id="ARBA00023002"/>
    </source>
</evidence>
<reference evidence="19" key="1">
    <citation type="submission" date="2016-11" db="UniProtKB">
        <authorList>
            <consortium name="WormBaseParasite"/>
        </authorList>
    </citation>
    <scope>IDENTIFICATION</scope>
</reference>
<feature type="domain" description="FAD/NAD(P)-binding" evidence="17">
    <location>
        <begin position="12"/>
        <end position="125"/>
    </location>
</feature>
<dbReference type="PANTHER" id="PTHR10632:SF2">
    <property type="entry name" value="SULFIDE:QUINONE OXIDOREDUCTASE, MITOCHONDRIAL"/>
    <property type="match status" value="1"/>
</dbReference>
<organism evidence="18 19">
    <name type="scientific">Steinernema glaseri</name>
    <dbReference type="NCBI Taxonomy" id="37863"/>
    <lineage>
        <taxon>Eukaryota</taxon>
        <taxon>Metazoa</taxon>
        <taxon>Ecdysozoa</taxon>
        <taxon>Nematoda</taxon>
        <taxon>Chromadorea</taxon>
        <taxon>Rhabditida</taxon>
        <taxon>Tylenchina</taxon>
        <taxon>Panagrolaimomorpha</taxon>
        <taxon>Strongyloidoidea</taxon>
        <taxon>Steinernematidae</taxon>
        <taxon>Steinernema</taxon>
    </lineage>
</organism>
<name>A0A1I7XZP7_9BILA</name>
<dbReference type="WBParaSite" id="L893_g10966.t1">
    <property type="protein sequence ID" value="L893_g10966.t1"/>
    <property type="gene ID" value="L893_g10966"/>
</dbReference>
<evidence type="ECO:0000256" key="13">
    <source>
        <dbReference type="ARBA" id="ARBA00060891"/>
    </source>
</evidence>
<evidence type="ECO:0000313" key="18">
    <source>
        <dbReference type="Proteomes" id="UP000095287"/>
    </source>
</evidence>
<evidence type="ECO:0000256" key="14">
    <source>
        <dbReference type="ARBA" id="ARBA00066447"/>
    </source>
</evidence>
<evidence type="ECO:0000256" key="15">
    <source>
        <dbReference type="ARBA" id="ARBA00070160"/>
    </source>
</evidence>
<comment type="catalytic activity">
    <reaction evidence="9">
        <text>ubiquinone-10 + hydrogen sulfide + sulfite + 2 H(+) = ubiquinol-10 + thiosulfate</text>
        <dbReference type="Rhea" id="RHEA:38359"/>
        <dbReference type="ChEBI" id="CHEBI:15378"/>
        <dbReference type="ChEBI" id="CHEBI:17359"/>
        <dbReference type="ChEBI" id="CHEBI:29919"/>
        <dbReference type="ChEBI" id="CHEBI:33542"/>
        <dbReference type="ChEBI" id="CHEBI:46245"/>
        <dbReference type="ChEBI" id="CHEBI:64183"/>
    </reaction>
    <physiologicalReaction direction="left-to-right" evidence="9">
        <dbReference type="Rhea" id="RHEA:38360"/>
    </physiologicalReaction>
</comment>
<evidence type="ECO:0000313" key="19">
    <source>
        <dbReference type="WBParaSite" id="L893_g10966.t1"/>
    </source>
</evidence>
<evidence type="ECO:0000256" key="12">
    <source>
        <dbReference type="ARBA" id="ARBA00059167"/>
    </source>
</evidence>
<keyword evidence="8" id="KW-0496">Mitochondrion</keyword>
<dbReference type="Pfam" id="PF07992">
    <property type="entry name" value="Pyr_redox_2"/>
    <property type="match status" value="1"/>
</dbReference>
<accession>A0A1I7XZP7</accession>
<dbReference type="GO" id="GO:0005739">
    <property type="term" value="C:mitochondrion"/>
    <property type="evidence" value="ECO:0007669"/>
    <property type="project" value="UniProtKB-SubCell"/>
</dbReference>
<protein>
    <recommendedName>
        <fullName evidence="15">Sulfide:quinone oxidoreductase, mitochondrial</fullName>
        <ecNumber evidence="14">1.8.5.8</ecNumber>
    </recommendedName>
    <alternativeName>
        <fullName evidence="16">Sulfide quinone oxidoreductase</fullName>
    </alternativeName>
</protein>
<dbReference type="Proteomes" id="UP000095287">
    <property type="component" value="Unplaced"/>
</dbReference>
<dbReference type="GO" id="GO:0071949">
    <property type="term" value="F:FAD binding"/>
    <property type="evidence" value="ECO:0007669"/>
    <property type="project" value="TreeGrafter"/>
</dbReference>
<evidence type="ECO:0000259" key="17">
    <source>
        <dbReference type="Pfam" id="PF07992"/>
    </source>
</evidence>
<comment type="similarity">
    <text evidence="13">Belongs to the SQRD family.</text>
</comment>
<evidence type="ECO:0000256" key="1">
    <source>
        <dbReference type="ARBA" id="ARBA00001974"/>
    </source>
</evidence>
<dbReference type="GO" id="GO:0048038">
    <property type="term" value="F:quinone binding"/>
    <property type="evidence" value="ECO:0007669"/>
    <property type="project" value="UniProtKB-KW"/>
</dbReference>
<evidence type="ECO:0000256" key="10">
    <source>
        <dbReference type="ARBA" id="ARBA00052810"/>
    </source>
</evidence>
<dbReference type="AlphaFoldDB" id="A0A1I7XZP7"/>
<evidence type="ECO:0000256" key="2">
    <source>
        <dbReference type="ARBA" id="ARBA00004173"/>
    </source>
</evidence>
<evidence type="ECO:0000256" key="16">
    <source>
        <dbReference type="ARBA" id="ARBA00082958"/>
    </source>
</evidence>
<dbReference type="EC" id="1.8.5.8" evidence="14"/>
<evidence type="ECO:0000256" key="9">
    <source>
        <dbReference type="ARBA" id="ARBA00051038"/>
    </source>
</evidence>
<sequence>MKVSPVVLNAHYKLLVVGGGASGCAISHHFAKCLPKNQVAVLDPSTKHYYQPGFTLVGGGLMNFNSLVRQERDMIHPNSTWINEGVQQFRPELSKILTTSGEEITYDYLVIATGLQLRYDMVKGLPEALDTPGVCSIYHPKYAQKTFKELERFQSGNAIFTFPNTPIKCAGAPQKICYIAEDYFTKHGKREGATVMYNTTLGRIFGVEKYAKALTKIVETRNIQLNTRHNLVEVKPQEREAVFQLLDSEGKPTDNYKTYEYSLLHVGPPCSPIAPLREAVSTGLTDANGWVNVDPLSLQSVKYDNVFGIGDCLNTPNAKTAAAISSQFKALRKNLHSVMDGKGVVAQYDGYASCPLVVDSRHAILAEFNSAGPLETLPVDQAKPMVISYFMKRYLMPFLYWNFLVKGLWNGPATIRKILHLGMSK</sequence>
<dbReference type="InterPro" id="IPR036188">
    <property type="entry name" value="FAD/NAD-bd_sf"/>
</dbReference>
<evidence type="ECO:0000256" key="6">
    <source>
        <dbReference type="ARBA" id="ARBA00022946"/>
    </source>
</evidence>
<keyword evidence="6" id="KW-0809">Transit peptide</keyword>
<dbReference type="GO" id="GO:0070221">
    <property type="term" value="P:sulfide oxidation, using sulfide:quinone oxidoreductase"/>
    <property type="evidence" value="ECO:0007669"/>
    <property type="project" value="TreeGrafter"/>
</dbReference>
<comment type="subcellular location">
    <subcellularLocation>
        <location evidence="2">Mitochondrion</location>
    </subcellularLocation>
</comment>
<dbReference type="PANTHER" id="PTHR10632">
    <property type="entry name" value="SULFIDE:QUINONE OXIDOREDUCTASE"/>
    <property type="match status" value="1"/>
</dbReference>
<comment type="function">
    <text evidence="12">Catalyzes the oxidation of hydrogen sulfide with the help of a quinone, such as ubiquinone-10, giving rise to thiosulfate and ultimately to sulfane (molecular sulfur) atoms. Requires an additional electron acceptor; can use sulfite, sulfide or cyanide (in vitro). It is believed the in vivo electron acceptor is glutathione.</text>
</comment>
<evidence type="ECO:0000256" key="3">
    <source>
        <dbReference type="ARBA" id="ARBA00022630"/>
    </source>
</evidence>
<keyword evidence="3" id="KW-0285">Flavoprotein</keyword>
<comment type="cofactor">
    <cofactor evidence="1">
        <name>FAD</name>
        <dbReference type="ChEBI" id="CHEBI:57692"/>
    </cofactor>
</comment>
<comment type="catalytic activity">
    <reaction evidence="11">
        <text>a quinone + hydrogen sulfide + glutathione + H(+) = S-sulfanylglutathione + a quinol</text>
        <dbReference type="Rhea" id="RHEA:55156"/>
        <dbReference type="ChEBI" id="CHEBI:15378"/>
        <dbReference type="ChEBI" id="CHEBI:24646"/>
        <dbReference type="ChEBI" id="CHEBI:29919"/>
        <dbReference type="ChEBI" id="CHEBI:57925"/>
        <dbReference type="ChEBI" id="CHEBI:58905"/>
        <dbReference type="ChEBI" id="CHEBI:132124"/>
        <dbReference type="EC" id="1.8.5.8"/>
    </reaction>
    <physiologicalReaction direction="left-to-right" evidence="11">
        <dbReference type="Rhea" id="RHEA:55157"/>
    </physiologicalReaction>
</comment>
<dbReference type="InterPro" id="IPR015904">
    <property type="entry name" value="Sulphide_quinone_reductase"/>
</dbReference>
<evidence type="ECO:0000256" key="4">
    <source>
        <dbReference type="ARBA" id="ARBA00022719"/>
    </source>
</evidence>
<evidence type="ECO:0000256" key="8">
    <source>
        <dbReference type="ARBA" id="ARBA00023128"/>
    </source>
</evidence>
<dbReference type="SUPFAM" id="SSF51905">
    <property type="entry name" value="FAD/NAD(P)-binding domain"/>
    <property type="match status" value="2"/>
</dbReference>
<evidence type="ECO:0000256" key="11">
    <source>
        <dbReference type="ARBA" id="ARBA00052986"/>
    </source>
</evidence>
<dbReference type="GO" id="GO:0070224">
    <property type="term" value="F:sulfide:quinone oxidoreductase activity"/>
    <property type="evidence" value="ECO:0007669"/>
    <property type="project" value="TreeGrafter"/>
</dbReference>
<dbReference type="Gene3D" id="3.50.50.60">
    <property type="entry name" value="FAD/NAD(P)-binding domain"/>
    <property type="match status" value="2"/>
</dbReference>
<comment type="catalytic activity">
    <reaction evidence="10">
        <text>ubiquinone-10 + hydrogen sulfide + glutathione + H(+) = S-sulfanylglutathione + ubiquinol-10</text>
        <dbReference type="Rhea" id="RHEA:62608"/>
        <dbReference type="ChEBI" id="CHEBI:15378"/>
        <dbReference type="ChEBI" id="CHEBI:29919"/>
        <dbReference type="ChEBI" id="CHEBI:46245"/>
        <dbReference type="ChEBI" id="CHEBI:57925"/>
        <dbReference type="ChEBI" id="CHEBI:58905"/>
        <dbReference type="ChEBI" id="CHEBI:64183"/>
    </reaction>
    <physiologicalReaction direction="left-to-right" evidence="10">
        <dbReference type="Rhea" id="RHEA:62609"/>
    </physiologicalReaction>
</comment>
<keyword evidence="18" id="KW-1185">Reference proteome</keyword>
<keyword evidence="7" id="KW-0560">Oxidoreductase</keyword>
<keyword evidence="4" id="KW-0874">Quinone</keyword>
<proteinExistence type="inferred from homology"/>